<dbReference type="InterPro" id="IPR036584">
    <property type="entry name" value="FliS_sf"/>
</dbReference>
<gene>
    <name evidence="1" type="ORF">QT711_05260</name>
</gene>
<evidence type="ECO:0000313" key="2">
    <source>
        <dbReference type="Proteomes" id="UP001282284"/>
    </source>
</evidence>
<dbReference type="Gene3D" id="1.20.120.340">
    <property type="entry name" value="Flagellar protein FliS"/>
    <property type="match status" value="1"/>
</dbReference>
<dbReference type="Pfam" id="PF02561">
    <property type="entry name" value="FliS"/>
    <property type="match status" value="1"/>
</dbReference>
<keyword evidence="1" id="KW-0282">Flagellum</keyword>
<dbReference type="EMBL" id="JAUBDI010000003">
    <property type="protein sequence ID" value="MDW0112586.1"/>
    <property type="molecule type" value="Genomic_DNA"/>
</dbReference>
<dbReference type="Proteomes" id="UP001282284">
    <property type="component" value="Unassembled WGS sequence"/>
</dbReference>
<dbReference type="SUPFAM" id="SSF101116">
    <property type="entry name" value="Flagellar export chaperone FliS"/>
    <property type="match status" value="1"/>
</dbReference>
<proteinExistence type="predicted"/>
<accession>A0ABU4G6P3</accession>
<protein>
    <submittedName>
        <fullName evidence="1">Flagellar protein FliS</fullName>
    </submittedName>
</protein>
<name>A0ABU4G6P3_9BACL</name>
<keyword evidence="1" id="KW-0969">Cilium</keyword>
<evidence type="ECO:0000313" key="1">
    <source>
        <dbReference type="EMBL" id="MDW0112586.1"/>
    </source>
</evidence>
<keyword evidence="2" id="KW-1185">Reference proteome</keyword>
<dbReference type="InterPro" id="IPR003713">
    <property type="entry name" value="FliS"/>
</dbReference>
<sequence length="136" mass="15978">MPTSMEMEKAIQIYKEASTSTLSMMEYVLLLLSEMQKYIQQCQVAIVSTDNEERDRTLSKAQDFLFEIMTTTNQETVESERLMTLYIHMNQCLVKTRMTQSGELLPHIEQLTAQLIESWQIAKQVTRRRTYKTDQL</sequence>
<keyword evidence="1" id="KW-0966">Cell projection</keyword>
<reference evidence="1 2" key="1">
    <citation type="submission" date="2023-06" db="EMBL/GenBank/DDBJ databases">
        <title>Sporosarcina sp. nov., isolated from Korean traditional fermented seafood 'Jeotgal'.</title>
        <authorList>
            <person name="Yang A.I."/>
            <person name="Shin N.-R."/>
        </authorList>
    </citation>
    <scope>NUCLEOTIDE SEQUENCE [LARGE SCALE GENOMIC DNA]</scope>
    <source>
        <strain evidence="1 2">KCTC13119</strain>
    </source>
</reference>
<organism evidence="1 2">
    <name type="scientific">Sporosarcina saromensis</name>
    <dbReference type="NCBI Taxonomy" id="359365"/>
    <lineage>
        <taxon>Bacteria</taxon>
        <taxon>Bacillati</taxon>
        <taxon>Bacillota</taxon>
        <taxon>Bacilli</taxon>
        <taxon>Bacillales</taxon>
        <taxon>Caryophanaceae</taxon>
        <taxon>Sporosarcina</taxon>
    </lineage>
</organism>
<comment type="caution">
    <text evidence="1">The sequence shown here is derived from an EMBL/GenBank/DDBJ whole genome shotgun (WGS) entry which is preliminary data.</text>
</comment>